<dbReference type="Proteomes" id="UP000063964">
    <property type="component" value="Chromosome"/>
</dbReference>
<dbReference type="PANTHER" id="PTHR42852">
    <property type="entry name" value="THIOL:DISULFIDE INTERCHANGE PROTEIN DSBE"/>
    <property type="match status" value="1"/>
</dbReference>
<dbReference type="Pfam" id="PF00578">
    <property type="entry name" value="AhpC-TSA"/>
    <property type="match status" value="1"/>
</dbReference>
<keyword evidence="3" id="KW-1185">Reference proteome</keyword>
<evidence type="ECO:0000313" key="3">
    <source>
        <dbReference type="Proteomes" id="UP000063964"/>
    </source>
</evidence>
<dbReference type="InterPro" id="IPR036249">
    <property type="entry name" value="Thioredoxin-like_sf"/>
</dbReference>
<dbReference type="STRING" id="888061.AXF15_12225"/>
<feature type="domain" description="Thioredoxin" evidence="1">
    <location>
        <begin position="39"/>
        <end position="192"/>
    </location>
</feature>
<dbReference type="EMBL" id="CP014230">
    <property type="protein sequence ID" value="AMD93790.1"/>
    <property type="molecule type" value="Genomic_DNA"/>
</dbReference>
<dbReference type="AlphaFoldDB" id="A0A0X8JRX2"/>
<dbReference type="PROSITE" id="PS51352">
    <property type="entry name" value="THIOREDOXIN_2"/>
    <property type="match status" value="1"/>
</dbReference>
<dbReference type="KEGG" id="doa:AXF15_12225"/>
<accession>A0A0X8JRX2</accession>
<evidence type="ECO:0000259" key="1">
    <source>
        <dbReference type="PROSITE" id="PS51352"/>
    </source>
</evidence>
<dbReference type="InterPro" id="IPR050553">
    <property type="entry name" value="Thioredoxin_ResA/DsbE_sf"/>
</dbReference>
<dbReference type="GO" id="GO:0016491">
    <property type="term" value="F:oxidoreductase activity"/>
    <property type="evidence" value="ECO:0007669"/>
    <property type="project" value="InterPro"/>
</dbReference>
<reference evidence="3" key="1">
    <citation type="submission" date="2016-02" db="EMBL/GenBank/DDBJ databases">
        <authorList>
            <person name="Holder M.E."/>
            <person name="Ajami N.J."/>
            <person name="Petrosino J.F."/>
        </authorList>
    </citation>
    <scope>NUCLEOTIDE SEQUENCE [LARGE SCALE GENOMIC DNA]</scope>
    <source>
        <strain evidence="3">DSM 12838</strain>
    </source>
</reference>
<dbReference type="SUPFAM" id="SSF52833">
    <property type="entry name" value="Thioredoxin-like"/>
    <property type="match status" value="1"/>
</dbReference>
<organism evidence="2 3">
    <name type="scientific">Desulfomicrobium orale DSM 12838</name>
    <dbReference type="NCBI Taxonomy" id="888061"/>
    <lineage>
        <taxon>Bacteria</taxon>
        <taxon>Pseudomonadati</taxon>
        <taxon>Thermodesulfobacteriota</taxon>
        <taxon>Desulfovibrionia</taxon>
        <taxon>Desulfovibrionales</taxon>
        <taxon>Desulfomicrobiaceae</taxon>
        <taxon>Desulfomicrobium</taxon>
    </lineage>
</organism>
<dbReference type="RefSeq" id="WP_066608021.1">
    <property type="nucleotide sequence ID" value="NZ_CP014230.1"/>
</dbReference>
<evidence type="ECO:0000313" key="2">
    <source>
        <dbReference type="EMBL" id="AMD93790.1"/>
    </source>
</evidence>
<dbReference type="PANTHER" id="PTHR42852:SF17">
    <property type="entry name" value="THIOREDOXIN-LIKE PROTEIN HI_1115"/>
    <property type="match status" value="1"/>
</dbReference>
<name>A0A0X8JRX2_9BACT</name>
<sequence>MSVINRHSIFGFLCGALAVLAAEVLAFLLLTGGLNFGDADVSAAGPQAPALPSATELHQMGGTFSDLYGGEKSFAGLKGKVVLVNVWATWYPPCRAEMPSLERLWKIFKDDENIEVYCISEEKAATVSAHPLARNLDLPLYVFASGKPGALRSSGIPATYIFDRNGRMVFSHVGMARWDSPEVVGYLRALASRE</sequence>
<dbReference type="Gene3D" id="3.40.30.10">
    <property type="entry name" value="Glutaredoxin"/>
    <property type="match status" value="1"/>
</dbReference>
<dbReference type="InterPro" id="IPR013766">
    <property type="entry name" value="Thioredoxin_domain"/>
</dbReference>
<gene>
    <name evidence="2" type="ORF">AXF15_12225</name>
</gene>
<proteinExistence type="predicted"/>
<protein>
    <recommendedName>
        <fullName evidence="1">Thioredoxin domain-containing protein</fullName>
    </recommendedName>
</protein>
<dbReference type="GO" id="GO:0016209">
    <property type="term" value="F:antioxidant activity"/>
    <property type="evidence" value="ECO:0007669"/>
    <property type="project" value="InterPro"/>
</dbReference>
<dbReference type="CDD" id="cd02966">
    <property type="entry name" value="TlpA_like_family"/>
    <property type="match status" value="1"/>
</dbReference>
<dbReference type="InterPro" id="IPR000866">
    <property type="entry name" value="AhpC/TSA"/>
</dbReference>